<dbReference type="GO" id="GO:0016279">
    <property type="term" value="F:protein-lysine N-methyltransferase activity"/>
    <property type="evidence" value="ECO:0007669"/>
    <property type="project" value="TreeGrafter"/>
</dbReference>
<evidence type="ECO:0000313" key="5">
    <source>
        <dbReference type="EMBL" id="TDH65467.1"/>
    </source>
</evidence>
<dbReference type="InterPro" id="IPR036464">
    <property type="entry name" value="Rubisco_LSMT_subst-bd_sf"/>
</dbReference>
<dbReference type="KEGG" id="blac:94350022"/>
<dbReference type="AlphaFoldDB" id="A0A976FET9"/>
<dbReference type="Pfam" id="PF09273">
    <property type="entry name" value="Rubis-subs-bind"/>
    <property type="match status" value="1"/>
</dbReference>
<evidence type="ECO:0000256" key="1">
    <source>
        <dbReference type="ARBA" id="ARBA00022603"/>
    </source>
</evidence>
<dbReference type="CDD" id="cd10527">
    <property type="entry name" value="SET_LSMT"/>
    <property type="match status" value="1"/>
</dbReference>
<keyword evidence="6" id="KW-1185">Reference proteome</keyword>
<dbReference type="SUPFAM" id="SSF81822">
    <property type="entry name" value="RuBisCo LSMT C-terminal, substrate-binding domain"/>
    <property type="match status" value="1"/>
</dbReference>
<dbReference type="Gene3D" id="3.90.1410.10">
    <property type="entry name" value="set domain protein methyltransferase, domain 1"/>
    <property type="match status" value="1"/>
</dbReference>
<evidence type="ECO:0000256" key="2">
    <source>
        <dbReference type="ARBA" id="ARBA00022679"/>
    </source>
</evidence>
<evidence type="ECO:0000256" key="3">
    <source>
        <dbReference type="ARBA" id="ARBA00022691"/>
    </source>
</evidence>
<feature type="domain" description="Rubisco LSMT substrate-binding" evidence="4">
    <location>
        <begin position="275"/>
        <end position="398"/>
    </location>
</feature>
<keyword evidence="1" id="KW-0489">Methyltransferase</keyword>
<evidence type="ECO:0000259" key="4">
    <source>
        <dbReference type="Pfam" id="PF09273"/>
    </source>
</evidence>
<dbReference type="OrthoDB" id="441812at2759"/>
<dbReference type="Proteomes" id="UP000294530">
    <property type="component" value="Unassembled WGS sequence"/>
</dbReference>
<dbReference type="RefSeq" id="XP_067814966.1">
    <property type="nucleotide sequence ID" value="XM_067964351.1"/>
</dbReference>
<sequence length="430" mass="49609">MTSSTVVTALLNWFEAHGGKNPKLEIRYLGELEGHGVYTKQALKRTETTIQVPFQLTMSIKSAAQSDLSPVFEKYHQIPDDEILALHLMHERTKGKNSFFAPFIASLPTTFDLPVFWTATELHELQGTNVVLLTQLMQKQLQHDFESIHQAVITDFPAIFRALPTLTLHDYTWAMSVIWSRAFGITRKATYVRVLCPILDMFNHDSRVCDPLDDFVSYDPKKDILRHHVPHDVVANSALTISYGLYSNAKLLYSYGFVAKENNHRVLDFWMKLPRNDPQWRRKQLLLDSNELTNNQTYDFRGTLFLKDVDERLLATLRVIVANEHEWNLLDKAFEESIVSIRNELAVYEALQTACRRKLATYATTLEEDQGLVLHAETEWNRRLSCAIQVRMEDKQVLTSVVNTLEQWKHTLVESPETYPPSTTRALELM</sequence>
<dbReference type="InterPro" id="IPR046341">
    <property type="entry name" value="SET_dom_sf"/>
</dbReference>
<dbReference type="PANTHER" id="PTHR13271:SF137">
    <property type="entry name" value="SET DOMAIN-CONTAINING PROTEIN"/>
    <property type="match status" value="1"/>
</dbReference>
<dbReference type="InterPro" id="IPR015353">
    <property type="entry name" value="Rubisco_LSMT_subst-bd"/>
</dbReference>
<dbReference type="SUPFAM" id="SSF82199">
    <property type="entry name" value="SET domain"/>
    <property type="match status" value="1"/>
</dbReference>
<keyword evidence="3" id="KW-0949">S-adenosyl-L-methionine</keyword>
<dbReference type="GeneID" id="94350022"/>
<name>A0A976FET9_BRELC</name>
<proteinExistence type="predicted"/>
<gene>
    <name evidence="5" type="ORF">CCR75_006281</name>
</gene>
<protein>
    <recommendedName>
        <fullName evidence="4">Rubisco LSMT substrate-binding domain-containing protein</fullName>
    </recommendedName>
</protein>
<dbReference type="Gene3D" id="3.90.1420.10">
    <property type="entry name" value="Rubisco LSMT, substrate-binding domain"/>
    <property type="match status" value="1"/>
</dbReference>
<dbReference type="InterPro" id="IPR050600">
    <property type="entry name" value="SETD3_SETD6_MTase"/>
</dbReference>
<dbReference type="GO" id="GO:0032259">
    <property type="term" value="P:methylation"/>
    <property type="evidence" value="ECO:0007669"/>
    <property type="project" value="UniProtKB-KW"/>
</dbReference>
<reference evidence="5 6" key="1">
    <citation type="journal article" date="2021" name="Genome Biol.">
        <title>AFLAP: assembly-free linkage analysis pipeline using k-mers from genome sequencing data.</title>
        <authorList>
            <person name="Fletcher K."/>
            <person name="Zhang L."/>
            <person name="Gil J."/>
            <person name="Han R."/>
            <person name="Cavanaugh K."/>
            <person name="Michelmore R."/>
        </authorList>
    </citation>
    <scope>NUCLEOTIDE SEQUENCE [LARGE SCALE GENOMIC DNA]</scope>
    <source>
        <strain evidence="5 6">SF5</strain>
    </source>
</reference>
<evidence type="ECO:0000313" key="6">
    <source>
        <dbReference type="Proteomes" id="UP000294530"/>
    </source>
</evidence>
<comment type="caution">
    <text evidence="5">The sequence shown here is derived from an EMBL/GenBank/DDBJ whole genome shotgun (WGS) entry which is preliminary data.</text>
</comment>
<keyword evidence="2" id="KW-0808">Transferase</keyword>
<dbReference type="PANTHER" id="PTHR13271">
    <property type="entry name" value="UNCHARACTERIZED PUTATIVE METHYLTRANSFERASE"/>
    <property type="match status" value="1"/>
</dbReference>
<accession>A0A976FET9</accession>
<dbReference type="EMBL" id="SHOA02000013">
    <property type="protein sequence ID" value="TDH65467.1"/>
    <property type="molecule type" value="Genomic_DNA"/>
</dbReference>
<organism evidence="5 6">
    <name type="scientific">Bremia lactucae</name>
    <name type="common">Lettuce downy mildew</name>
    <dbReference type="NCBI Taxonomy" id="4779"/>
    <lineage>
        <taxon>Eukaryota</taxon>
        <taxon>Sar</taxon>
        <taxon>Stramenopiles</taxon>
        <taxon>Oomycota</taxon>
        <taxon>Peronosporomycetes</taxon>
        <taxon>Peronosporales</taxon>
        <taxon>Peronosporaceae</taxon>
        <taxon>Bremia</taxon>
    </lineage>
</organism>